<dbReference type="Gene3D" id="3.50.50.60">
    <property type="entry name" value="FAD/NAD(P)-binding domain"/>
    <property type="match status" value="2"/>
</dbReference>
<dbReference type="PANTHER" id="PTHR43876">
    <property type="entry name" value="UBIQUINONE BIOSYNTHESIS MONOOXYGENASE COQ6, MITOCHONDRIAL"/>
    <property type="match status" value="1"/>
</dbReference>
<dbReference type="PROSITE" id="PS01304">
    <property type="entry name" value="UBIH"/>
    <property type="match status" value="1"/>
</dbReference>
<dbReference type="GeneID" id="29274878"/>
<evidence type="ECO:0000256" key="3">
    <source>
        <dbReference type="ARBA" id="ARBA00005349"/>
    </source>
</evidence>
<dbReference type="NCBIfam" id="TIGR01988">
    <property type="entry name" value="Ubi-OHases"/>
    <property type="match status" value="1"/>
</dbReference>
<dbReference type="InterPro" id="IPR036188">
    <property type="entry name" value="FAD/NAD-bd_sf"/>
</dbReference>
<proteinExistence type="inferred from homology"/>
<dbReference type="PANTHER" id="PTHR43876:SF7">
    <property type="entry name" value="UBIQUINONE BIOSYNTHESIS MONOOXYGENASE COQ6, MITOCHONDRIAL"/>
    <property type="match status" value="1"/>
</dbReference>
<evidence type="ECO:0000313" key="9">
    <source>
        <dbReference type="EMBL" id="BAI98220.1"/>
    </source>
</evidence>
<dbReference type="FunFam" id="3.50.50.60:FF:000021">
    <property type="entry name" value="Ubiquinone biosynthesis monooxygenase COQ6"/>
    <property type="match status" value="1"/>
</dbReference>
<dbReference type="PRINTS" id="PR00420">
    <property type="entry name" value="RNGMNOXGNASE"/>
</dbReference>
<evidence type="ECO:0000256" key="5">
    <source>
        <dbReference type="ARBA" id="ARBA00022827"/>
    </source>
</evidence>
<dbReference type="SUPFAM" id="SSF51905">
    <property type="entry name" value="FAD/NAD(P)-binding domain"/>
    <property type="match status" value="1"/>
</dbReference>
<evidence type="ECO:0000256" key="4">
    <source>
        <dbReference type="ARBA" id="ARBA00022630"/>
    </source>
</evidence>
<dbReference type="GO" id="GO:0110142">
    <property type="term" value="C:ubiquinone biosynthesis complex"/>
    <property type="evidence" value="ECO:0007669"/>
    <property type="project" value="UniProtKB-ARBA"/>
</dbReference>
<name>D4Z6I8_SPHIU</name>
<keyword evidence="7" id="KW-0503">Monooxygenase</keyword>
<dbReference type="AlphaFoldDB" id="D4Z6I8"/>
<dbReference type="RefSeq" id="WP_013041443.1">
    <property type="nucleotide sequence ID" value="NC_014006.1"/>
</dbReference>
<feature type="domain" description="FAD-binding" evidence="8">
    <location>
        <begin position="4"/>
        <end position="336"/>
    </location>
</feature>
<dbReference type="HOGENOM" id="CLU_009665_8_1_5"/>
<evidence type="ECO:0000313" key="10">
    <source>
        <dbReference type="Proteomes" id="UP000007753"/>
    </source>
</evidence>
<comment type="similarity">
    <text evidence="3">Belongs to the UbiH/COQ6 family.</text>
</comment>
<evidence type="ECO:0000259" key="8">
    <source>
        <dbReference type="Pfam" id="PF01494"/>
    </source>
</evidence>
<dbReference type="STRING" id="452662.SJA_C1-33860"/>
<dbReference type="GO" id="GO:0071949">
    <property type="term" value="F:FAD binding"/>
    <property type="evidence" value="ECO:0007669"/>
    <property type="project" value="InterPro"/>
</dbReference>
<dbReference type="EC" id="1.14.13.-" evidence="9"/>
<dbReference type="GO" id="GO:0006744">
    <property type="term" value="P:ubiquinone biosynthetic process"/>
    <property type="evidence" value="ECO:0007669"/>
    <property type="project" value="UniProtKB-UniPathway"/>
</dbReference>
<gene>
    <name evidence="9" type="primary">ubiH</name>
    <name evidence="9" type="ordered locus">SJA_C1-33860</name>
</gene>
<dbReference type="GO" id="GO:0004497">
    <property type="term" value="F:monooxygenase activity"/>
    <property type="evidence" value="ECO:0007669"/>
    <property type="project" value="UniProtKB-KW"/>
</dbReference>
<keyword evidence="6 9" id="KW-0560">Oxidoreductase</keyword>
<dbReference type="Proteomes" id="UP000007753">
    <property type="component" value="Chromosome 1"/>
</dbReference>
<evidence type="ECO:0000256" key="7">
    <source>
        <dbReference type="ARBA" id="ARBA00023033"/>
    </source>
</evidence>
<dbReference type="KEGG" id="sjp:SJA_C1-33860"/>
<dbReference type="InterPro" id="IPR010971">
    <property type="entry name" value="UbiH/COQ6"/>
</dbReference>
<dbReference type="EMBL" id="AP010803">
    <property type="protein sequence ID" value="BAI98220.1"/>
    <property type="molecule type" value="Genomic_DNA"/>
</dbReference>
<keyword evidence="5" id="KW-0274">FAD</keyword>
<comment type="pathway">
    <text evidence="2">Cofactor biosynthesis; ubiquinone biosynthesis.</text>
</comment>
<dbReference type="UniPathway" id="UPA00232"/>
<dbReference type="InterPro" id="IPR002938">
    <property type="entry name" value="FAD-bd"/>
</dbReference>
<dbReference type="Pfam" id="PF01494">
    <property type="entry name" value="FAD_binding_3"/>
    <property type="match status" value="1"/>
</dbReference>
<protein>
    <submittedName>
        <fullName evidence="9">2-octaprenyl-6-methoxyphenol hydroxylase</fullName>
        <ecNumber evidence="9">1.14.13.-</ecNumber>
    </submittedName>
</protein>
<accession>D4Z6I8</accession>
<comment type="cofactor">
    <cofactor evidence="1">
        <name>FAD</name>
        <dbReference type="ChEBI" id="CHEBI:57692"/>
    </cofactor>
</comment>
<dbReference type="InterPro" id="IPR018168">
    <property type="entry name" value="Ubi_Hdrlase_CS"/>
</dbReference>
<dbReference type="GO" id="GO:0016705">
    <property type="term" value="F:oxidoreductase activity, acting on paired donors, with incorporation or reduction of molecular oxygen"/>
    <property type="evidence" value="ECO:0007669"/>
    <property type="project" value="InterPro"/>
</dbReference>
<evidence type="ECO:0000256" key="6">
    <source>
        <dbReference type="ARBA" id="ARBA00023002"/>
    </source>
</evidence>
<organism evidence="9 10">
    <name type="scientific">Sphingobium indicum (strain DSM 16413 / CCM 7287 / MTCC 6362 / UT26 / NBRC 101211 / UT26S)</name>
    <name type="common">Sphingobium japonicum</name>
    <dbReference type="NCBI Taxonomy" id="452662"/>
    <lineage>
        <taxon>Bacteria</taxon>
        <taxon>Pseudomonadati</taxon>
        <taxon>Pseudomonadota</taxon>
        <taxon>Alphaproteobacteria</taxon>
        <taxon>Sphingomonadales</taxon>
        <taxon>Sphingomonadaceae</taxon>
        <taxon>Sphingobium</taxon>
    </lineage>
</organism>
<reference evidence="9 10" key="1">
    <citation type="journal article" date="2010" name="J. Bacteriol.">
        <title>Complete genome sequence of the representative gamma-hexachlorocyclohexane-degrading bacterium Sphingobium japonicum UT26.</title>
        <authorList>
            <person name="Nagata Y."/>
            <person name="Ohtsubo Y."/>
            <person name="Endo R."/>
            <person name="Ichikawa N."/>
            <person name="Ankai A."/>
            <person name="Oguchi A."/>
            <person name="Fukui S."/>
            <person name="Fujita N."/>
            <person name="Tsuda M."/>
        </authorList>
    </citation>
    <scope>NUCLEOTIDE SEQUENCE [LARGE SCALE GENOMIC DNA]</scope>
    <source>
        <strain evidence="10">DSM 16413 / CCM 7287 / MTCC 6362 / UT26 / NBRC 101211 / UT26S</strain>
    </source>
</reference>
<sequence>MQRFDVVILGGGLVGLTLGIALSGHGVRCAVIDPANPVETTAAGFDGRVSAISSTSYAMLAAIGVADRLEGKGCPIDRIWVSDGLEPGALDFAPDADDGVMGIMFPNRDLRVALAQTAEKAEHLTRFQPDRALHVDRNADGVTLTLAGGETIHGALLVAAEGRNSPTREAEGIRTTRWNYRHVAMVTAIDHEVPHANTAYEIFYPGGPFALLPMLPGTRSAIVWTVPTDQAPAMLKLSERAWLAEAQKRMGGFLGEIALAGPRSSYPLGFHHAARITGTRLALVGDSAHAIHPIAGQGLNLGFRDVAALVEVLVEGMRLGLDPGDAQLLARYQRWRGLDAMMTSVAMDGLVRLFDVPGRIPSLVRRAGLAAVQRTSLLKNRFMAEARGQSGALPRLLTGEMV</sequence>
<dbReference type="InterPro" id="IPR051205">
    <property type="entry name" value="UbiH/COQ6_monooxygenase"/>
</dbReference>
<evidence type="ECO:0000256" key="2">
    <source>
        <dbReference type="ARBA" id="ARBA00004749"/>
    </source>
</evidence>
<evidence type="ECO:0000256" key="1">
    <source>
        <dbReference type="ARBA" id="ARBA00001974"/>
    </source>
</evidence>
<keyword evidence="4" id="KW-0285">Flavoprotein</keyword>
<dbReference type="eggNOG" id="COG0654">
    <property type="taxonomic scope" value="Bacteria"/>
</dbReference>
<keyword evidence="10" id="KW-1185">Reference proteome</keyword>